<dbReference type="PANTHER" id="PTHR30037">
    <property type="entry name" value="DNA-3-METHYLADENINE GLYCOSYLASE 1"/>
    <property type="match status" value="1"/>
</dbReference>
<name>A0ABY4PH63_9LACO</name>
<sequence length="180" mass="20977">MRCGWVDDNELMKQYHDNEWGRPCHNDRSLFELLSLEMMQAGLSWKTVLNKRVNFKNAFANFSINEVKNMTDQVDTLMQDKGIIRNQLKIKAVINNAQVIAGLPVSFDEYIWKFVDNKTIKHNYKSYKDIPSYDELADKISKQMKSDGFKFVGPVTIYSFMQAAGLVNDHETRCFIYSQI</sequence>
<dbReference type="Pfam" id="PF03352">
    <property type="entry name" value="Adenine_glyco"/>
    <property type="match status" value="1"/>
</dbReference>
<dbReference type="RefSeq" id="WP_249510787.1">
    <property type="nucleotide sequence ID" value="NZ_CP093362.1"/>
</dbReference>
<dbReference type="Proteomes" id="UP000831859">
    <property type="component" value="Chromosome"/>
</dbReference>
<evidence type="ECO:0000313" key="1">
    <source>
        <dbReference type="EMBL" id="UQS84804.1"/>
    </source>
</evidence>
<reference evidence="1 2" key="1">
    <citation type="journal article" date="2022" name="Int. J. Syst. Evol. Microbiol.">
        <title>Apilactobacillus apisilvae sp. nov., Nicolia spurrieriana gen. nov. sp. nov., Bombilactobacillus folatiphilus sp. nov. and Bombilactobacillus thymidiniphilus sp. nov., four new lactic acid bacterial isolates from stingless bees Tetragonula carbonaria and Austroplebeia australis.</title>
        <authorList>
            <person name="Oliphant S.A."/>
            <person name="Watson-Haigh N.S."/>
            <person name="Sumby K.M."/>
            <person name="Gardner J."/>
            <person name="Groom S."/>
            <person name="Jiranek V."/>
        </authorList>
    </citation>
    <scope>NUCLEOTIDE SEQUENCE [LARGE SCALE GENOMIC DNA]</scope>
    <source>
        <strain evidence="1 2">SG5_A10</strain>
    </source>
</reference>
<dbReference type="InterPro" id="IPR005019">
    <property type="entry name" value="Adenine_glyco"/>
</dbReference>
<dbReference type="InterPro" id="IPR052891">
    <property type="entry name" value="DNA-3mA_glycosylase"/>
</dbReference>
<gene>
    <name evidence="1" type="ORF">MOO46_06040</name>
</gene>
<dbReference type="PANTHER" id="PTHR30037:SF4">
    <property type="entry name" value="DNA-3-METHYLADENINE GLYCOSYLASE I"/>
    <property type="match status" value="1"/>
</dbReference>
<dbReference type="Gene3D" id="1.10.340.30">
    <property type="entry name" value="Hypothetical protein, domain 2"/>
    <property type="match status" value="1"/>
</dbReference>
<dbReference type="SUPFAM" id="SSF48150">
    <property type="entry name" value="DNA-glycosylase"/>
    <property type="match status" value="1"/>
</dbReference>
<proteinExistence type="predicted"/>
<protein>
    <submittedName>
        <fullName evidence="1">DNA-3-methyladenine glycosylase I</fullName>
    </submittedName>
</protein>
<dbReference type="EMBL" id="CP093362">
    <property type="protein sequence ID" value="UQS84804.1"/>
    <property type="molecule type" value="Genomic_DNA"/>
</dbReference>
<dbReference type="InterPro" id="IPR011257">
    <property type="entry name" value="DNA_glycosylase"/>
</dbReference>
<keyword evidence="2" id="KW-1185">Reference proteome</keyword>
<organism evidence="1 2">
    <name type="scientific">Apilactobacillus apisilvae</name>
    <dbReference type="NCBI Taxonomy" id="2923364"/>
    <lineage>
        <taxon>Bacteria</taxon>
        <taxon>Bacillati</taxon>
        <taxon>Bacillota</taxon>
        <taxon>Bacilli</taxon>
        <taxon>Lactobacillales</taxon>
        <taxon>Lactobacillaceae</taxon>
        <taxon>Apilactobacillus</taxon>
    </lineage>
</organism>
<evidence type="ECO:0000313" key="2">
    <source>
        <dbReference type="Proteomes" id="UP000831859"/>
    </source>
</evidence>
<accession>A0ABY4PH63</accession>